<proteinExistence type="predicted"/>
<protein>
    <submittedName>
        <fullName evidence="3">Uncharacterized protein</fullName>
    </submittedName>
</protein>
<evidence type="ECO:0000313" key="2">
    <source>
        <dbReference type="EMBL" id="JAS10997.1"/>
    </source>
</evidence>
<accession>A0A1B6CF71</accession>
<sequence length="128" mass="14970">MTNYEITCKNDVRYHKCLRLSYDMIMSHSFTVIFDRAYIATDRAGWSAVFPANEDPTSCTCCVGPTAFLVTTKITSPWSRRSWSCSSNRTVRKGISSNGKHFLYLFLYCLWHRHNRSQFFHLHFTQVP</sequence>
<dbReference type="EMBL" id="GEDC01025196">
    <property type="protein sequence ID" value="JAS12102.1"/>
    <property type="molecule type" value="Transcribed_RNA"/>
</dbReference>
<reference evidence="3" key="1">
    <citation type="submission" date="2015-12" db="EMBL/GenBank/DDBJ databases">
        <title>De novo transcriptome assembly of four potential Pierce s Disease insect vectors from Arizona vineyards.</title>
        <authorList>
            <person name="Tassone E.E."/>
        </authorList>
    </citation>
    <scope>NUCLEOTIDE SEQUENCE</scope>
</reference>
<name>A0A1B6CF71_9HEMI</name>
<organism evidence="3">
    <name type="scientific">Clastoptera arizonana</name>
    <name type="common">Arizona spittle bug</name>
    <dbReference type="NCBI Taxonomy" id="38151"/>
    <lineage>
        <taxon>Eukaryota</taxon>
        <taxon>Metazoa</taxon>
        <taxon>Ecdysozoa</taxon>
        <taxon>Arthropoda</taxon>
        <taxon>Hexapoda</taxon>
        <taxon>Insecta</taxon>
        <taxon>Pterygota</taxon>
        <taxon>Neoptera</taxon>
        <taxon>Paraneoptera</taxon>
        <taxon>Hemiptera</taxon>
        <taxon>Auchenorrhyncha</taxon>
        <taxon>Cercopoidea</taxon>
        <taxon>Clastopteridae</taxon>
        <taxon>Clastoptera</taxon>
    </lineage>
</organism>
<evidence type="ECO:0000313" key="1">
    <source>
        <dbReference type="EMBL" id="JAS07088.1"/>
    </source>
</evidence>
<evidence type="ECO:0000313" key="3">
    <source>
        <dbReference type="EMBL" id="JAS12102.1"/>
    </source>
</evidence>
<gene>
    <name evidence="2" type="ORF">g.35353</name>
    <name evidence="1" type="ORF">g.35354</name>
    <name evidence="3" type="ORF">g.35355</name>
</gene>
<dbReference type="AlphaFoldDB" id="A0A1B6CF71"/>
<dbReference type="EMBL" id="GEDC01026301">
    <property type="protein sequence ID" value="JAS10997.1"/>
    <property type="molecule type" value="Transcribed_RNA"/>
</dbReference>
<dbReference type="EMBL" id="GEDC01030210">
    <property type="protein sequence ID" value="JAS07088.1"/>
    <property type="molecule type" value="Transcribed_RNA"/>
</dbReference>